<evidence type="ECO:0000313" key="4">
    <source>
        <dbReference type="Proteomes" id="UP000640333"/>
    </source>
</evidence>
<organism evidence="3 4">
    <name type="scientific">Pontibacterium sinense</name>
    <dbReference type="NCBI Taxonomy" id="2781979"/>
    <lineage>
        <taxon>Bacteria</taxon>
        <taxon>Pseudomonadati</taxon>
        <taxon>Pseudomonadota</taxon>
        <taxon>Gammaproteobacteria</taxon>
        <taxon>Oceanospirillales</taxon>
        <taxon>Oceanospirillaceae</taxon>
        <taxon>Pontibacterium</taxon>
    </lineage>
</organism>
<gene>
    <name evidence="3" type="ORF">IOQ59_04695</name>
</gene>
<protein>
    <submittedName>
        <fullName evidence="3">Penicillin-binding protein activator</fullName>
    </submittedName>
</protein>
<dbReference type="EMBL" id="JADEYS010000003">
    <property type="protein sequence ID" value="MBE9396557.1"/>
    <property type="molecule type" value="Genomic_DNA"/>
</dbReference>
<name>A0A8J7F982_9GAMM</name>
<dbReference type="InterPro" id="IPR007443">
    <property type="entry name" value="LpoA"/>
</dbReference>
<dbReference type="AlphaFoldDB" id="A0A8J7F982"/>
<feature type="chain" id="PRO_5035183581" evidence="2">
    <location>
        <begin position="20"/>
        <end position="614"/>
    </location>
</feature>
<dbReference type="Gene3D" id="1.25.40.650">
    <property type="match status" value="1"/>
</dbReference>
<comment type="caution">
    <text evidence="3">The sequence shown here is derived from an EMBL/GenBank/DDBJ whole genome shotgun (WGS) entry which is preliminary data.</text>
</comment>
<dbReference type="GO" id="GO:0030234">
    <property type="term" value="F:enzyme regulator activity"/>
    <property type="evidence" value="ECO:0007669"/>
    <property type="project" value="TreeGrafter"/>
</dbReference>
<dbReference type="Gene3D" id="3.40.50.2300">
    <property type="match status" value="2"/>
</dbReference>
<dbReference type="PROSITE" id="PS51257">
    <property type="entry name" value="PROKAR_LIPOPROTEIN"/>
    <property type="match status" value="1"/>
</dbReference>
<reference evidence="3" key="1">
    <citation type="submission" date="2020-10" db="EMBL/GenBank/DDBJ databases">
        <title>Bacterium isolated from coastal waters sediment.</title>
        <authorList>
            <person name="Chen R.-J."/>
            <person name="Lu D.-C."/>
            <person name="Zhu K.-L."/>
            <person name="Du Z.-J."/>
        </authorList>
    </citation>
    <scope>NUCLEOTIDE SEQUENCE</scope>
    <source>
        <strain evidence="3">N1Y112</strain>
    </source>
</reference>
<dbReference type="PANTHER" id="PTHR38038:SF1">
    <property type="entry name" value="PENICILLIN-BINDING PROTEIN ACTIVATOR LPOA"/>
    <property type="match status" value="1"/>
</dbReference>
<keyword evidence="1" id="KW-0472">Membrane</keyword>
<keyword evidence="2" id="KW-0732">Signal</keyword>
<proteinExistence type="predicted"/>
<keyword evidence="4" id="KW-1185">Reference proteome</keyword>
<sequence length="614" mass="68773">MTIQWRLSLAAGIIGVALAGCSTSPAPDTRPTTQTYSSAEQARLAVEDLLQQAAKSQPIQAARLRVQAANILLRMDRKDAALDILKDVELELLPPSLRYEVAQSRARAALDAQQPQQALRYLEFPSDQTYRPSTEQVTRIGELRAEAFRLQNDPISEAFALIDISSHEPDPQLQQQYHDQIWSALRSLSPTQLIGLSQQTGNTYYEQGWFELALIHKQATQLDQLSYAMSEWNTLWESHPARALPPQAGEAVSSEPIIAQRIAVLLPMQGKLTKASAAIREGIMAAYFNEQANGKPVPQLQFIDSTQVSSPDQLRLLIHEQSIDMVIGPLEKPYVSALNNSEPMSIPVLALNYDNTADYSQIYQFGLAAEDEARQAARKAWQDGHRIMLTLVPLTNWGTRVRTAFEEEFSALGGRVADSTRFDKQEDFSQDVSTLLATDKSEARAKQIFKMSNQRIKFEERRRKDVDAIFLSALPGDARQIKPILAFHYAGKLPIYATSHVFAGNPDDKRDRDLNDIQFVDMPWSLAPASDTKRFLAQKRQDTDTRFGRLYALGIDAFKIHPYLNQLAATDGAAVQGETGSLTVDKNKKVVRNMQWAKFRNGSPQLQQPRTVQQ</sequence>
<dbReference type="GO" id="GO:0031241">
    <property type="term" value="C:periplasmic side of cell outer membrane"/>
    <property type="evidence" value="ECO:0007669"/>
    <property type="project" value="TreeGrafter"/>
</dbReference>
<evidence type="ECO:0000313" key="3">
    <source>
        <dbReference type="EMBL" id="MBE9396557.1"/>
    </source>
</evidence>
<evidence type="ECO:0000256" key="1">
    <source>
        <dbReference type="ARBA" id="ARBA00023136"/>
    </source>
</evidence>
<dbReference type="GO" id="GO:0009252">
    <property type="term" value="P:peptidoglycan biosynthetic process"/>
    <property type="evidence" value="ECO:0007669"/>
    <property type="project" value="TreeGrafter"/>
</dbReference>
<accession>A0A8J7F982</accession>
<feature type="signal peptide" evidence="2">
    <location>
        <begin position="1"/>
        <end position="19"/>
    </location>
</feature>
<dbReference type="RefSeq" id="WP_193952103.1">
    <property type="nucleotide sequence ID" value="NZ_JADEYS010000003.1"/>
</dbReference>
<dbReference type="InterPro" id="IPR028082">
    <property type="entry name" value="Peripla_BP_I"/>
</dbReference>
<dbReference type="SUPFAM" id="SSF53822">
    <property type="entry name" value="Periplasmic binding protein-like I"/>
    <property type="match status" value="1"/>
</dbReference>
<dbReference type="PANTHER" id="PTHR38038">
    <property type="entry name" value="PENICILLIN-BINDING PROTEIN ACTIVATOR LPOA"/>
    <property type="match status" value="1"/>
</dbReference>
<dbReference type="Proteomes" id="UP000640333">
    <property type="component" value="Unassembled WGS sequence"/>
</dbReference>
<dbReference type="Pfam" id="PF04348">
    <property type="entry name" value="LppC"/>
    <property type="match status" value="1"/>
</dbReference>
<dbReference type="CDD" id="cd06339">
    <property type="entry name" value="PBP1_YraM_LppC_lipoprotein-like"/>
    <property type="match status" value="1"/>
</dbReference>
<evidence type="ECO:0000256" key="2">
    <source>
        <dbReference type="SAM" id="SignalP"/>
    </source>
</evidence>